<comment type="caution">
    <text evidence="2">The sequence shown here is derived from an EMBL/GenBank/DDBJ whole genome shotgun (WGS) entry which is preliminary data.</text>
</comment>
<proteinExistence type="predicted"/>
<keyword evidence="3" id="KW-1185">Reference proteome</keyword>
<name>A0ABP9KLE6_9SPHN</name>
<feature type="transmembrane region" description="Helical" evidence="1">
    <location>
        <begin position="35"/>
        <end position="52"/>
    </location>
</feature>
<dbReference type="Proteomes" id="UP001500518">
    <property type="component" value="Unassembled WGS sequence"/>
</dbReference>
<evidence type="ECO:0000313" key="2">
    <source>
        <dbReference type="EMBL" id="GAA5060889.1"/>
    </source>
</evidence>
<gene>
    <name evidence="2" type="ORF">GCM10023208_29780</name>
</gene>
<sequence>MGPIILGAAGVILLAYLVADKSKIGRYRKQHNRWAIPFCIVSLALFGLMVFSG</sequence>
<keyword evidence="1" id="KW-1133">Transmembrane helix</keyword>
<dbReference type="RefSeq" id="WP_346033800.1">
    <property type="nucleotide sequence ID" value="NZ_BAABHV010000021.1"/>
</dbReference>
<keyword evidence="1" id="KW-0812">Transmembrane</keyword>
<accession>A0ABP9KLE6</accession>
<reference evidence="3" key="1">
    <citation type="journal article" date="2019" name="Int. J. Syst. Evol. Microbiol.">
        <title>The Global Catalogue of Microorganisms (GCM) 10K type strain sequencing project: providing services to taxonomists for standard genome sequencing and annotation.</title>
        <authorList>
            <consortium name="The Broad Institute Genomics Platform"/>
            <consortium name="The Broad Institute Genome Sequencing Center for Infectious Disease"/>
            <person name="Wu L."/>
            <person name="Ma J."/>
        </authorList>
    </citation>
    <scope>NUCLEOTIDE SEQUENCE [LARGE SCALE GENOMIC DNA]</scope>
    <source>
        <strain evidence="3">JCM 18014</strain>
    </source>
</reference>
<organism evidence="2 3">
    <name type="scientific">Erythrobacter westpacificensis</name>
    <dbReference type="NCBI Taxonomy" id="1055231"/>
    <lineage>
        <taxon>Bacteria</taxon>
        <taxon>Pseudomonadati</taxon>
        <taxon>Pseudomonadota</taxon>
        <taxon>Alphaproteobacteria</taxon>
        <taxon>Sphingomonadales</taxon>
        <taxon>Erythrobacteraceae</taxon>
        <taxon>Erythrobacter/Porphyrobacter group</taxon>
        <taxon>Erythrobacter</taxon>
    </lineage>
</organism>
<dbReference type="EMBL" id="BAABHV010000021">
    <property type="protein sequence ID" value="GAA5060889.1"/>
    <property type="molecule type" value="Genomic_DNA"/>
</dbReference>
<keyword evidence="1" id="KW-0472">Membrane</keyword>
<protein>
    <submittedName>
        <fullName evidence="2">Uncharacterized protein</fullName>
    </submittedName>
</protein>
<evidence type="ECO:0000256" key="1">
    <source>
        <dbReference type="SAM" id="Phobius"/>
    </source>
</evidence>
<evidence type="ECO:0000313" key="3">
    <source>
        <dbReference type="Proteomes" id="UP001500518"/>
    </source>
</evidence>